<dbReference type="EMBL" id="SPOI01000142">
    <property type="protein sequence ID" value="TIB35718.1"/>
    <property type="molecule type" value="Genomic_DNA"/>
</dbReference>
<evidence type="ECO:0000313" key="15">
    <source>
        <dbReference type="Proteomes" id="UP000310689"/>
    </source>
</evidence>
<evidence type="ECO:0000256" key="7">
    <source>
        <dbReference type="ARBA" id="ARBA00023204"/>
    </source>
</evidence>
<evidence type="ECO:0000256" key="3">
    <source>
        <dbReference type="ARBA" id="ARBA00007132"/>
    </source>
</evidence>
<dbReference type="Proteomes" id="UP000310689">
    <property type="component" value="Unassembled WGS sequence"/>
</dbReference>
<keyword evidence="4 9" id="KW-0227">DNA damage</keyword>
<dbReference type="Gene3D" id="3.30.70.2610">
    <property type="match status" value="1"/>
</dbReference>
<evidence type="ECO:0000256" key="8">
    <source>
        <dbReference type="ARBA" id="ARBA00023242"/>
    </source>
</evidence>
<keyword evidence="5 9" id="KW-0805">Transcription regulation</keyword>
<evidence type="ECO:0000256" key="10">
    <source>
        <dbReference type="SAM" id="MobiDB-lite"/>
    </source>
</evidence>
<evidence type="ECO:0000256" key="1">
    <source>
        <dbReference type="ARBA" id="ARBA00002817"/>
    </source>
</evidence>
<evidence type="ECO:0000256" key="6">
    <source>
        <dbReference type="ARBA" id="ARBA00023163"/>
    </source>
</evidence>
<dbReference type="GO" id="GO:0005675">
    <property type="term" value="C:transcription factor TFIIH holo complex"/>
    <property type="evidence" value="ECO:0007669"/>
    <property type="project" value="TreeGrafter"/>
</dbReference>
<dbReference type="OrthoDB" id="364513at2759"/>
<organism evidence="12 14">
    <name type="scientific">Wallemia ichthyophaga</name>
    <dbReference type="NCBI Taxonomy" id="245174"/>
    <lineage>
        <taxon>Eukaryota</taxon>
        <taxon>Fungi</taxon>
        <taxon>Dikarya</taxon>
        <taxon>Basidiomycota</taxon>
        <taxon>Wallemiomycotina</taxon>
        <taxon>Wallemiomycetes</taxon>
        <taxon>Wallemiales</taxon>
        <taxon>Wallemiaceae</taxon>
        <taxon>Wallemia</taxon>
    </lineage>
</organism>
<reference evidence="14 15" key="1">
    <citation type="submission" date="2019-03" db="EMBL/GenBank/DDBJ databases">
        <title>Sequencing 23 genomes of Wallemia ichthyophaga.</title>
        <authorList>
            <person name="Gostincar C."/>
        </authorList>
    </citation>
    <scope>NUCLEOTIDE SEQUENCE [LARGE SCALE GENOMIC DNA]</scope>
    <source>
        <strain evidence="13 15">EXF-6200</strain>
        <strain evidence="12 14">EXF-8621</strain>
    </source>
</reference>
<evidence type="ECO:0000256" key="2">
    <source>
        <dbReference type="ARBA" id="ARBA00004123"/>
    </source>
</evidence>
<evidence type="ECO:0000256" key="5">
    <source>
        <dbReference type="ARBA" id="ARBA00023015"/>
    </source>
</evidence>
<dbReference type="GO" id="GO:0006366">
    <property type="term" value="P:transcription by RNA polymerase II"/>
    <property type="evidence" value="ECO:0007669"/>
    <property type="project" value="UniProtKB-ARBA"/>
</dbReference>
<feature type="domain" description="Transcription factor Tfb2 C-terminal" evidence="11">
    <location>
        <begin position="363"/>
        <end position="430"/>
    </location>
</feature>
<dbReference type="NCBIfam" id="TIGR00625">
    <property type="entry name" value="tfb2"/>
    <property type="match status" value="1"/>
</dbReference>
<protein>
    <recommendedName>
        <fullName evidence="9">RNA polymerase II transcription factor B subunit 2</fullName>
    </recommendedName>
</protein>
<comment type="similarity">
    <text evidence="3 9">Belongs to the TFB2 family.</text>
</comment>
<keyword evidence="7 9" id="KW-0234">DNA repair</keyword>
<dbReference type="Pfam" id="PF18307">
    <property type="entry name" value="Tfb2_C"/>
    <property type="match status" value="1"/>
</dbReference>
<accession>A0A4T0JT32</accession>
<dbReference type="AlphaFoldDB" id="A0A4T0JT32"/>
<sequence>MKILIINYLKTLSKLNLNKLYLNNSSSLTIFRLLDETQKQFISNLLFNNHSIDRNAVQLLFKDIDLSLLMDLNIIQLDQNAIQLNESFTSSLSSLLTGKHIESISKSISTSIDQLDSFATHQWEIILHFMVGNYTHTPSKGVLFLLENSNLINSSKSSHNITSNGFQFLLQDVQFQLWQLLLQYLSLSQIRQMDLVEVTSFLFILGTLELGKDYSIDSLTITQQAMLSDLRDYGLIWQRKNSSKRFYPTRLATSLTSSAPPLLPTNSSSSFTSASNNKRFIVLETNYRLYAYTSNPLQISILNLFVTLKARYPNLVIGVITRDSIRSALSNGITAEQIIGYLSSHAHSQMYRNNPLLPVTVSDQIRLWELEKNRLKADDGVLYEDFRSQPDYEILLNYANSYDCVLWSNDSKRLFFVTLQGHQIVREFVKRRLPGGTGSASTSNSNSSTLSLPT</sequence>
<comment type="subcellular location">
    <subcellularLocation>
        <location evidence="2 9">Nucleus</location>
    </subcellularLocation>
</comment>
<evidence type="ECO:0000259" key="11">
    <source>
        <dbReference type="Pfam" id="PF18307"/>
    </source>
</evidence>
<dbReference type="Pfam" id="PF03849">
    <property type="entry name" value="Tfb2"/>
    <property type="match status" value="1"/>
</dbReference>
<evidence type="ECO:0000313" key="13">
    <source>
        <dbReference type="EMBL" id="TIB35718.1"/>
    </source>
</evidence>
<feature type="region of interest" description="Disordered" evidence="10">
    <location>
        <begin position="434"/>
        <end position="454"/>
    </location>
</feature>
<keyword evidence="8 9" id="KW-0539">Nucleus</keyword>
<dbReference type="PANTHER" id="PTHR13152">
    <property type="entry name" value="TFIIH, POLYPEPTIDE 4"/>
    <property type="match status" value="1"/>
</dbReference>
<dbReference type="EMBL" id="SPOF01000064">
    <property type="protein sequence ID" value="TIB08186.1"/>
    <property type="molecule type" value="Genomic_DNA"/>
</dbReference>
<evidence type="ECO:0000256" key="9">
    <source>
        <dbReference type="RuleBase" id="RU364024"/>
    </source>
</evidence>
<gene>
    <name evidence="13" type="ORF">E3P86_02631</name>
    <name evidence="12" type="ORF">E3P90_03778</name>
</gene>
<comment type="caution">
    <text evidence="12">The sequence shown here is derived from an EMBL/GenBank/DDBJ whole genome shotgun (WGS) entry which is preliminary data.</text>
</comment>
<comment type="function">
    <text evidence="1">Component of the general transcription and DNA repair factor IIH (TFIIH) core complex, which is involved in general and transcription-coupled nucleotide excision repair (NER) of damaged DNA and, when complexed to TFIIK, in RNA transcription by RNA polymerase II. In NER, TFIIH acts by opening DNA around the lesion to allow the excision of the damaged oligonucleotide and its replacement by a new DNA fragment. In transcription, TFIIH has an essential role in transcription initiation. When the pre-initiation complex (PIC) has been established, TFIIH is required for promoter opening and promoter escape. Phosphorylation of the C-terminal tail (CTD) of the largest subunit of RNA polymerase II by the kinase module TFIIK controls the initiation of transcription.</text>
</comment>
<dbReference type="FunFam" id="3.30.70.2610:FF:000001">
    <property type="entry name" value="General transcription factor IIH subunit 4"/>
    <property type="match status" value="1"/>
</dbReference>
<comment type="function">
    <text evidence="9">Component of the general transcription and DNA repair factor IIH (TFIIH) core complex which is involved in general and transcription-coupled nucleotide excision repair (NER) of damaged DNA.</text>
</comment>
<dbReference type="InterPro" id="IPR040662">
    <property type="entry name" value="Tfb2_C"/>
</dbReference>
<name>A0A4T0JT32_WALIC</name>
<feature type="compositionally biased region" description="Low complexity" evidence="10">
    <location>
        <begin position="439"/>
        <end position="454"/>
    </location>
</feature>
<dbReference type="GO" id="GO:0006289">
    <property type="term" value="P:nucleotide-excision repair"/>
    <property type="evidence" value="ECO:0007669"/>
    <property type="project" value="InterPro"/>
</dbReference>
<dbReference type="InterPro" id="IPR004598">
    <property type="entry name" value="TFIIH_p52/Tfb2"/>
</dbReference>
<keyword evidence="6 9" id="KW-0804">Transcription</keyword>
<evidence type="ECO:0000313" key="14">
    <source>
        <dbReference type="Proteomes" id="UP000306954"/>
    </source>
</evidence>
<dbReference type="Proteomes" id="UP000306954">
    <property type="component" value="Unassembled WGS sequence"/>
</dbReference>
<dbReference type="PANTHER" id="PTHR13152:SF0">
    <property type="entry name" value="GENERAL TRANSCRIPTION FACTOR IIH SUBUNIT 4"/>
    <property type="match status" value="1"/>
</dbReference>
<dbReference type="GO" id="GO:0000439">
    <property type="term" value="C:transcription factor TFIIH core complex"/>
    <property type="evidence" value="ECO:0007669"/>
    <property type="project" value="InterPro"/>
</dbReference>
<dbReference type="GO" id="GO:0001671">
    <property type="term" value="F:ATPase activator activity"/>
    <property type="evidence" value="ECO:0007669"/>
    <property type="project" value="InterPro"/>
</dbReference>
<proteinExistence type="inferred from homology"/>
<dbReference type="GO" id="GO:0003690">
    <property type="term" value="F:double-stranded DNA binding"/>
    <property type="evidence" value="ECO:0007669"/>
    <property type="project" value="TreeGrafter"/>
</dbReference>
<evidence type="ECO:0000256" key="4">
    <source>
        <dbReference type="ARBA" id="ARBA00022763"/>
    </source>
</evidence>
<evidence type="ECO:0000313" key="12">
    <source>
        <dbReference type="EMBL" id="TIB08186.1"/>
    </source>
</evidence>